<sequence>MSSDPPSDEQLAQDILSATSIEIMESPNANSHSSRSPSLYDLHLPNQLKLRMLKLGILSPIHGDVSSPILDTNSEEARPLKHLFQRPTLVEFLRGTRGVNLRQKWSVFLDGLSTVECINEESVVVAETIVSMVVAQVMALAVVNLSEVQIERLGRWQLLHAYPSLEKETKSDILFGLYAEDSIKKFDAKLSNIVGYEAIWPLVQGLNPAYMQCITSIECKNVTLSNPQSHLMLLLLTRLVTEEKAGVFWPELDCRGCQEFAESHHALAKDAPPVQIPEDGPGLELGIQPTNSLAVFRAEVERLFALIPPDNITPHASDSEKTVGPPRNTSRWYSTVYEDMKQLLIDLGHSDPRELNAIMHWATPIRNIMIQNWSQMVRHNLTLSTVTHFTKSFGVRRDREAGCATISLPDSADSRGYLLRRVARNLDAWMDALARSQIEQVPWADIYRKSKKTTFVYHSASEESDDSKDDSYQPNQGDTTTDEGDTEEDDNDEDDTDEDDTDNGDSDNSSDSPDQGNDSAGPRGGAGAGGNSGSGSSGQGRSSGGGSSNARTKRSLEPTYFQGDNKRPRQHSDFQVVLNVSPISLGNMFLNLGFQRLHLAFNCPGEQLLSDGFSHYFFIPMAESFAGVSGGAATNITAALPVSVPSGTVTPPRRGSLTSSISGGSGTSSGDTDAFWSPTSTVSSINSLPLSSPQSSPVRPKGITTTRSTDNSLTQTTSQSIVELLSATSLIESPPQNALSIVDRAGVVLDTKVHQSTIGIVWAGKMYLEGLTSATKPLHIVVKLADWERDSEAPEGSETLHGKALRSEAKIYHHLVGSNIGPHFYGVFNNSGSIALVLEYKGKRLPDFVTLADDSKHKLYDRVCNLHALGVQHNDLAPRNVLVNKEGDLTIIDFHQSELGHRCKGSRRCSELKDFAEQLQMVV</sequence>
<dbReference type="Proteomes" id="UP001163835">
    <property type="component" value="Unassembled WGS sequence"/>
</dbReference>
<protein>
    <submittedName>
        <fullName evidence="1">Uncharacterized protein</fullName>
    </submittedName>
</protein>
<evidence type="ECO:0000313" key="1">
    <source>
        <dbReference type="EMBL" id="KAJ3806822.1"/>
    </source>
</evidence>
<accession>A0ACC1TQ33</accession>
<comment type="caution">
    <text evidence="1">The sequence shown here is derived from an EMBL/GenBank/DDBJ whole genome shotgun (WGS) entry which is preliminary data.</text>
</comment>
<name>A0ACC1TQ33_9AGAR</name>
<proteinExistence type="predicted"/>
<gene>
    <name evidence="1" type="ORF">F5876DRAFT_80314</name>
</gene>
<evidence type="ECO:0000313" key="2">
    <source>
        <dbReference type="Proteomes" id="UP001163835"/>
    </source>
</evidence>
<organism evidence="1 2">
    <name type="scientific">Lentinula aff. lateritia</name>
    <dbReference type="NCBI Taxonomy" id="2804960"/>
    <lineage>
        <taxon>Eukaryota</taxon>
        <taxon>Fungi</taxon>
        <taxon>Dikarya</taxon>
        <taxon>Basidiomycota</taxon>
        <taxon>Agaricomycotina</taxon>
        <taxon>Agaricomycetes</taxon>
        <taxon>Agaricomycetidae</taxon>
        <taxon>Agaricales</taxon>
        <taxon>Marasmiineae</taxon>
        <taxon>Omphalotaceae</taxon>
        <taxon>Lentinula</taxon>
    </lineage>
</organism>
<keyword evidence="2" id="KW-1185">Reference proteome</keyword>
<dbReference type="EMBL" id="MU795375">
    <property type="protein sequence ID" value="KAJ3806822.1"/>
    <property type="molecule type" value="Genomic_DNA"/>
</dbReference>
<reference evidence="1" key="1">
    <citation type="submission" date="2022-09" db="EMBL/GenBank/DDBJ databases">
        <title>A Global Phylogenomic Analysis of the Shiitake Genus Lentinula.</title>
        <authorList>
            <consortium name="DOE Joint Genome Institute"/>
            <person name="Sierra-Patev S."/>
            <person name="Min B."/>
            <person name="Naranjo-Ortiz M."/>
            <person name="Looney B."/>
            <person name="Konkel Z."/>
            <person name="Slot J.C."/>
            <person name="Sakamoto Y."/>
            <person name="Steenwyk J.L."/>
            <person name="Rokas A."/>
            <person name="Carro J."/>
            <person name="Camarero S."/>
            <person name="Ferreira P."/>
            <person name="Molpeceres G."/>
            <person name="Ruiz-Duenas F.J."/>
            <person name="Serrano A."/>
            <person name="Henrissat B."/>
            <person name="Drula E."/>
            <person name="Hughes K.W."/>
            <person name="Mata J.L."/>
            <person name="Ishikawa N.K."/>
            <person name="Vargas-Isla R."/>
            <person name="Ushijima S."/>
            <person name="Smith C.A."/>
            <person name="Ahrendt S."/>
            <person name="Andreopoulos W."/>
            <person name="He G."/>
            <person name="Labutti K."/>
            <person name="Lipzen A."/>
            <person name="Ng V."/>
            <person name="Riley R."/>
            <person name="Sandor L."/>
            <person name="Barry K."/>
            <person name="Martinez A.T."/>
            <person name="Xiao Y."/>
            <person name="Gibbons J.G."/>
            <person name="Terashima K."/>
            <person name="Grigoriev I.V."/>
            <person name="Hibbett D.S."/>
        </authorList>
    </citation>
    <scope>NUCLEOTIDE SEQUENCE</scope>
    <source>
        <strain evidence="1">TMI1499</strain>
    </source>
</reference>